<evidence type="ECO:0000256" key="4">
    <source>
        <dbReference type="ARBA" id="ARBA00022490"/>
    </source>
</evidence>
<sequence length="207" mass="23092">MLLCDIGNTSYHFLDKERDFKESVATFDPSSVKQKVYFISVNAQVSAKLASLENWIDLSLFVDKSRYYESMGIDRVVATMGIENALVVDAGSAITVDMVKNGVFCGGFIYPGVNAMQKTYANISPALAYSFNFECDLDIMPKNSQDAISYGYLKTLYLELISHNLPIILTGGDASKLKKIFRDAKIDAQLIFNSMKKIIKENEDNLC</sequence>
<evidence type="ECO:0000256" key="11">
    <source>
        <dbReference type="ARBA" id="ARBA00038036"/>
    </source>
</evidence>
<evidence type="ECO:0000256" key="5">
    <source>
        <dbReference type="ARBA" id="ARBA00022679"/>
    </source>
</evidence>
<evidence type="ECO:0000256" key="8">
    <source>
        <dbReference type="ARBA" id="ARBA00022840"/>
    </source>
</evidence>
<dbReference type="GO" id="GO:0005737">
    <property type="term" value="C:cytoplasm"/>
    <property type="evidence" value="ECO:0007669"/>
    <property type="project" value="UniProtKB-SubCell"/>
</dbReference>
<dbReference type="EMBL" id="FPHH01000087">
    <property type="protein sequence ID" value="SFV65586.1"/>
    <property type="molecule type" value="Genomic_DNA"/>
</dbReference>
<dbReference type="Pfam" id="PF03309">
    <property type="entry name" value="Pan_kinase"/>
    <property type="match status" value="1"/>
</dbReference>
<protein>
    <recommendedName>
        <fullName evidence="12">Type III pantothenate kinase</fullName>
    </recommendedName>
</protein>
<dbReference type="GO" id="GO:0004594">
    <property type="term" value="F:pantothenate kinase activity"/>
    <property type="evidence" value="ECO:0007669"/>
    <property type="project" value="InterPro"/>
</dbReference>
<evidence type="ECO:0000313" key="13">
    <source>
        <dbReference type="EMBL" id="SFV65586.1"/>
    </source>
</evidence>
<dbReference type="GO" id="GO:0015937">
    <property type="term" value="P:coenzyme A biosynthetic process"/>
    <property type="evidence" value="ECO:0007669"/>
    <property type="project" value="UniProtKB-KW"/>
</dbReference>
<name>A0A1W1CIG2_9ZZZZ</name>
<keyword evidence="4" id="KW-0963">Cytoplasm</keyword>
<dbReference type="NCBIfam" id="TIGR00671">
    <property type="entry name" value="baf"/>
    <property type="match status" value="1"/>
</dbReference>
<accession>A0A1W1CIG2</accession>
<comment type="similarity">
    <text evidence="11">Belongs to the type III pantothenate kinase family.</text>
</comment>
<comment type="subunit">
    <text evidence="3">Homodimer.</text>
</comment>
<dbReference type="SUPFAM" id="SSF53067">
    <property type="entry name" value="Actin-like ATPase domain"/>
    <property type="match status" value="2"/>
</dbReference>
<comment type="subcellular location">
    <subcellularLocation>
        <location evidence="2">Cytoplasm</location>
    </subcellularLocation>
</comment>
<gene>
    <name evidence="13" type="ORF">MNB_SM-5-758</name>
</gene>
<dbReference type="PANTHER" id="PTHR34265">
    <property type="entry name" value="TYPE III PANTOTHENATE KINASE"/>
    <property type="match status" value="1"/>
</dbReference>
<evidence type="ECO:0000256" key="2">
    <source>
        <dbReference type="ARBA" id="ARBA00004496"/>
    </source>
</evidence>
<organism evidence="13">
    <name type="scientific">hydrothermal vent metagenome</name>
    <dbReference type="NCBI Taxonomy" id="652676"/>
    <lineage>
        <taxon>unclassified sequences</taxon>
        <taxon>metagenomes</taxon>
        <taxon>ecological metagenomes</taxon>
    </lineage>
</organism>
<keyword evidence="6" id="KW-0547">Nucleotide-binding</keyword>
<keyword evidence="5 13" id="KW-0808">Transferase</keyword>
<evidence type="ECO:0000256" key="3">
    <source>
        <dbReference type="ARBA" id="ARBA00011738"/>
    </source>
</evidence>
<keyword evidence="9" id="KW-0630">Potassium</keyword>
<dbReference type="GO" id="GO:0005524">
    <property type="term" value="F:ATP binding"/>
    <property type="evidence" value="ECO:0007669"/>
    <property type="project" value="UniProtKB-KW"/>
</dbReference>
<dbReference type="PANTHER" id="PTHR34265:SF1">
    <property type="entry name" value="TYPE III PANTOTHENATE KINASE"/>
    <property type="match status" value="1"/>
</dbReference>
<reference evidence="13" key="1">
    <citation type="submission" date="2016-10" db="EMBL/GenBank/DDBJ databases">
        <authorList>
            <person name="de Groot N.N."/>
        </authorList>
    </citation>
    <scope>NUCLEOTIDE SEQUENCE</scope>
</reference>
<keyword evidence="8" id="KW-0067">ATP-binding</keyword>
<evidence type="ECO:0000256" key="7">
    <source>
        <dbReference type="ARBA" id="ARBA00022777"/>
    </source>
</evidence>
<evidence type="ECO:0000256" key="10">
    <source>
        <dbReference type="ARBA" id="ARBA00022993"/>
    </source>
</evidence>
<dbReference type="AlphaFoldDB" id="A0A1W1CIG2"/>
<keyword evidence="7 13" id="KW-0418">Kinase</keyword>
<comment type="cofactor">
    <cofactor evidence="1">
        <name>K(+)</name>
        <dbReference type="ChEBI" id="CHEBI:29103"/>
    </cofactor>
</comment>
<evidence type="ECO:0000256" key="1">
    <source>
        <dbReference type="ARBA" id="ARBA00001958"/>
    </source>
</evidence>
<evidence type="ECO:0000256" key="9">
    <source>
        <dbReference type="ARBA" id="ARBA00022958"/>
    </source>
</evidence>
<keyword evidence="10" id="KW-0173">Coenzyme A biosynthesis</keyword>
<proteinExistence type="inferred from homology"/>
<dbReference type="InterPro" id="IPR004619">
    <property type="entry name" value="Type_III_PanK"/>
</dbReference>
<dbReference type="InterPro" id="IPR043129">
    <property type="entry name" value="ATPase_NBD"/>
</dbReference>
<dbReference type="Gene3D" id="3.30.420.40">
    <property type="match status" value="2"/>
</dbReference>
<evidence type="ECO:0000256" key="6">
    <source>
        <dbReference type="ARBA" id="ARBA00022741"/>
    </source>
</evidence>
<dbReference type="NCBIfam" id="NF009872">
    <property type="entry name" value="PRK13333.1"/>
    <property type="match status" value="1"/>
</dbReference>
<evidence type="ECO:0000256" key="12">
    <source>
        <dbReference type="ARBA" id="ARBA00040883"/>
    </source>
</evidence>